<comment type="caution">
    <text evidence="2">The sequence shown here is derived from an EMBL/GenBank/DDBJ whole genome shotgun (WGS) entry which is preliminary data.</text>
</comment>
<feature type="transmembrane region" description="Helical" evidence="1">
    <location>
        <begin position="31"/>
        <end position="51"/>
    </location>
</feature>
<sequence length="56" mass="6618">MQGKHAIWLVWLLLLLSYVVPYTLLRGIHAWYGSFLFWTLVGLLVIVLNVVMTRRF</sequence>
<evidence type="ECO:0000313" key="2">
    <source>
        <dbReference type="EMBL" id="MFC3293516.1"/>
    </source>
</evidence>
<name>A0ABV7M4L9_9GAMM</name>
<protein>
    <submittedName>
        <fullName evidence="2">Uncharacterized protein</fullName>
    </submittedName>
</protein>
<dbReference type="RefSeq" id="WP_019017783.1">
    <property type="nucleotide sequence ID" value="NZ_BMXD01000001.1"/>
</dbReference>
<accession>A0ABV7M4L9</accession>
<evidence type="ECO:0000313" key="3">
    <source>
        <dbReference type="Proteomes" id="UP001595640"/>
    </source>
</evidence>
<keyword evidence="1" id="KW-0472">Membrane</keyword>
<dbReference type="EMBL" id="JBHRUH010000031">
    <property type="protein sequence ID" value="MFC3293516.1"/>
    <property type="molecule type" value="Genomic_DNA"/>
</dbReference>
<gene>
    <name evidence="2" type="ORF">ACFOEI_15780</name>
</gene>
<organism evidence="2 3">
    <name type="scientific">Modicisalibacter luteus</name>
    <dbReference type="NCBI Taxonomy" id="453962"/>
    <lineage>
        <taxon>Bacteria</taxon>
        <taxon>Pseudomonadati</taxon>
        <taxon>Pseudomonadota</taxon>
        <taxon>Gammaproteobacteria</taxon>
        <taxon>Oceanospirillales</taxon>
        <taxon>Halomonadaceae</taxon>
        <taxon>Modicisalibacter</taxon>
    </lineage>
</organism>
<keyword evidence="1" id="KW-0812">Transmembrane</keyword>
<dbReference type="Proteomes" id="UP001595640">
    <property type="component" value="Unassembled WGS sequence"/>
</dbReference>
<keyword evidence="3" id="KW-1185">Reference proteome</keyword>
<keyword evidence="1" id="KW-1133">Transmembrane helix</keyword>
<evidence type="ECO:0000256" key="1">
    <source>
        <dbReference type="SAM" id="Phobius"/>
    </source>
</evidence>
<reference evidence="3" key="1">
    <citation type="journal article" date="2019" name="Int. J. Syst. Evol. Microbiol.">
        <title>The Global Catalogue of Microorganisms (GCM) 10K type strain sequencing project: providing services to taxonomists for standard genome sequencing and annotation.</title>
        <authorList>
            <consortium name="The Broad Institute Genomics Platform"/>
            <consortium name="The Broad Institute Genome Sequencing Center for Infectious Disease"/>
            <person name="Wu L."/>
            <person name="Ma J."/>
        </authorList>
    </citation>
    <scope>NUCLEOTIDE SEQUENCE [LARGE SCALE GENOMIC DNA]</scope>
    <source>
        <strain evidence="3">KCTC 12847</strain>
    </source>
</reference>
<proteinExistence type="predicted"/>